<name>A0A7D5P516_9EURY</name>
<organism evidence="1 2">
    <name type="scientific">Halosimplex rubrum</name>
    <dbReference type="NCBI Taxonomy" id="869889"/>
    <lineage>
        <taxon>Archaea</taxon>
        <taxon>Methanobacteriati</taxon>
        <taxon>Methanobacteriota</taxon>
        <taxon>Stenosarchaea group</taxon>
        <taxon>Halobacteria</taxon>
        <taxon>Halobacteriales</taxon>
        <taxon>Haloarculaceae</taxon>
        <taxon>Halosimplex</taxon>
    </lineage>
</organism>
<dbReference type="EMBL" id="CP058910">
    <property type="protein sequence ID" value="QLH78404.1"/>
    <property type="molecule type" value="Genomic_DNA"/>
</dbReference>
<dbReference type="Proteomes" id="UP000509667">
    <property type="component" value="Chromosome"/>
</dbReference>
<gene>
    <name evidence="1" type="ORF">HZS55_14340</name>
</gene>
<dbReference type="KEGG" id="hrr:HZS55_14340"/>
<keyword evidence="2" id="KW-1185">Reference proteome</keyword>
<evidence type="ECO:0000313" key="2">
    <source>
        <dbReference type="Proteomes" id="UP000509667"/>
    </source>
</evidence>
<dbReference type="AlphaFoldDB" id="A0A7D5P516"/>
<dbReference type="OrthoDB" id="382006at2157"/>
<proteinExistence type="predicted"/>
<evidence type="ECO:0000313" key="1">
    <source>
        <dbReference type="EMBL" id="QLH78404.1"/>
    </source>
</evidence>
<sequence>MVEVTSVEVAGEILLALSCDVVDTVAEVDEESIFDECLAAGVDVLPGEPDAVAISHFLGGIRAVLREMLQNAVIGARHPVGVKSHNRFWLRRHYPERAKSNRGAYRFCG</sequence>
<accession>A0A7D5P516</accession>
<reference evidence="1 2" key="1">
    <citation type="submission" date="2020-07" db="EMBL/GenBank/DDBJ databases">
        <title>Halosimplex pelagicum sp. nov. and Halosimplex rubrum sp. nov., isolated from salted brown alga Laminaria, and emended description of the genus Halosimplex.</title>
        <authorList>
            <person name="Cui H."/>
        </authorList>
    </citation>
    <scope>NUCLEOTIDE SEQUENCE [LARGE SCALE GENOMIC DNA]</scope>
    <source>
        <strain evidence="1 2">R27</strain>
    </source>
</reference>
<protein>
    <submittedName>
        <fullName evidence="1">Uncharacterized protein</fullName>
    </submittedName>
</protein>